<dbReference type="PROSITE" id="PS50893">
    <property type="entry name" value="ABC_TRANSPORTER_2"/>
    <property type="match status" value="1"/>
</dbReference>
<dbReference type="SUPFAM" id="SSF52540">
    <property type="entry name" value="P-loop containing nucleoside triphosphate hydrolases"/>
    <property type="match status" value="1"/>
</dbReference>
<gene>
    <name evidence="10" type="ORF">J2S77_002244</name>
</gene>
<dbReference type="SMART" id="SM00382">
    <property type="entry name" value="AAA"/>
    <property type="match status" value="1"/>
</dbReference>
<evidence type="ECO:0000259" key="9">
    <source>
        <dbReference type="PROSITE" id="PS50929"/>
    </source>
</evidence>
<feature type="domain" description="ABC transmembrane type-1" evidence="9">
    <location>
        <begin position="19"/>
        <end position="288"/>
    </location>
</feature>
<dbReference type="PANTHER" id="PTHR24221">
    <property type="entry name" value="ATP-BINDING CASSETTE SUB-FAMILY B"/>
    <property type="match status" value="1"/>
</dbReference>
<feature type="transmembrane region" description="Helical" evidence="7">
    <location>
        <begin position="20"/>
        <end position="44"/>
    </location>
</feature>
<dbReference type="Pfam" id="PF00664">
    <property type="entry name" value="ABC_membrane"/>
    <property type="match status" value="1"/>
</dbReference>
<sequence length="562" mass="62887">MTGLKSIIKQLLKEKREILLSILFGFIGGIAAVGLFSASGYLISQAALGVPIYALTVVIATVKLLGFTRAGSRYIERLVSHRATFTMLKHIRVHFFNRLYQLSPARLGRMKSGDLLSRAVNDVESLQNLFLRVLYPPIVILLVFLATTLFTAYFSVWMALWLLFGLSLSLIILPAIFAWLQHETDEATTEQASALSAEATETLYGFQDLTIHQAIDTRIQTFSDLNDDYENAVARSRIRELVHQTLDGWIGFAITWGVLSIGSYLSAAGEMEAVWLSMFMLLSLTVFENTSPMAAFPQYFRDNKQAADRLYALDQPEPSGDETLDDQQIRAQFDQVSFTYPNEERQTLKNISFCIKPGSKTAIIGASGSGKSTILQLLLKLEQLNKGDIFINNRNINNLIPSTIWNQANVVMQDDTFFAGTIRDNLLSDTNDDSRRVALNKAALESFNLDDPVYEKGDNLSGGEKQRLAIARVLLREASLWLLDEPTSSLDRVTAERIMNQVYTQAQDNTVVVVSHELTGLETFDQIIVLDQGEIVETGDFDTLMSKQGYLYKLKQIEKAVL</sequence>
<dbReference type="InterPro" id="IPR027417">
    <property type="entry name" value="P-loop_NTPase"/>
</dbReference>
<dbReference type="CDD" id="cd03228">
    <property type="entry name" value="ABCC_MRP_Like"/>
    <property type="match status" value="1"/>
</dbReference>
<dbReference type="Gene3D" id="3.40.50.300">
    <property type="entry name" value="P-loop containing nucleotide triphosphate hydrolases"/>
    <property type="match status" value="1"/>
</dbReference>
<dbReference type="InterPro" id="IPR014223">
    <property type="entry name" value="ABC_CydC/D"/>
</dbReference>
<dbReference type="InterPro" id="IPR017871">
    <property type="entry name" value="ABC_transporter-like_CS"/>
</dbReference>
<evidence type="ECO:0000259" key="8">
    <source>
        <dbReference type="PROSITE" id="PS50893"/>
    </source>
</evidence>
<evidence type="ECO:0000256" key="5">
    <source>
        <dbReference type="ARBA" id="ARBA00022989"/>
    </source>
</evidence>
<dbReference type="PROSITE" id="PS50929">
    <property type="entry name" value="ABC_TM1F"/>
    <property type="match status" value="1"/>
</dbReference>
<evidence type="ECO:0000313" key="10">
    <source>
        <dbReference type="EMBL" id="MDQ0160241.1"/>
    </source>
</evidence>
<accession>A0ABT9VH13</accession>
<keyword evidence="4 10" id="KW-0067">ATP-binding</keyword>
<feature type="domain" description="ABC transporter" evidence="8">
    <location>
        <begin position="331"/>
        <end position="557"/>
    </location>
</feature>
<feature type="transmembrane region" description="Helical" evidence="7">
    <location>
        <begin position="160"/>
        <end position="180"/>
    </location>
</feature>
<evidence type="ECO:0000256" key="1">
    <source>
        <dbReference type="ARBA" id="ARBA00004651"/>
    </source>
</evidence>
<keyword evidence="2 7" id="KW-0812">Transmembrane</keyword>
<name>A0ABT9VH13_9BACI</name>
<dbReference type="SUPFAM" id="SSF90123">
    <property type="entry name" value="ABC transporter transmembrane region"/>
    <property type="match status" value="1"/>
</dbReference>
<dbReference type="InterPro" id="IPR003439">
    <property type="entry name" value="ABC_transporter-like_ATP-bd"/>
</dbReference>
<dbReference type="InterPro" id="IPR011527">
    <property type="entry name" value="ABC1_TM_dom"/>
</dbReference>
<dbReference type="RefSeq" id="WP_306977353.1">
    <property type="nucleotide sequence ID" value="NZ_JAUSTQ010000010.1"/>
</dbReference>
<protein>
    <submittedName>
        <fullName evidence="10">ATP-binding cassette subfamily C protein CydC</fullName>
    </submittedName>
</protein>
<dbReference type="EMBL" id="JAUSTQ010000010">
    <property type="protein sequence ID" value="MDQ0160241.1"/>
    <property type="molecule type" value="Genomic_DNA"/>
</dbReference>
<feature type="transmembrane region" description="Helical" evidence="7">
    <location>
        <begin position="133"/>
        <end position="154"/>
    </location>
</feature>
<evidence type="ECO:0000256" key="3">
    <source>
        <dbReference type="ARBA" id="ARBA00022741"/>
    </source>
</evidence>
<dbReference type="PROSITE" id="PS00211">
    <property type="entry name" value="ABC_TRANSPORTER_1"/>
    <property type="match status" value="1"/>
</dbReference>
<comment type="subcellular location">
    <subcellularLocation>
        <location evidence="1">Cell membrane</location>
        <topology evidence="1">Multi-pass membrane protein</topology>
    </subcellularLocation>
</comment>
<keyword evidence="6 7" id="KW-0472">Membrane</keyword>
<dbReference type="CDD" id="cd18585">
    <property type="entry name" value="ABC_6TM_CydC"/>
    <property type="match status" value="1"/>
</dbReference>
<reference evidence="10 11" key="1">
    <citation type="submission" date="2023-07" db="EMBL/GenBank/DDBJ databases">
        <title>Genomic Encyclopedia of Type Strains, Phase IV (KMG-IV): sequencing the most valuable type-strain genomes for metagenomic binning, comparative biology and taxonomic classification.</title>
        <authorList>
            <person name="Goeker M."/>
        </authorList>
    </citation>
    <scope>NUCLEOTIDE SEQUENCE [LARGE SCALE GENOMIC DNA]</scope>
    <source>
        <strain evidence="10 11">DSM 16460</strain>
    </source>
</reference>
<keyword evidence="3" id="KW-0547">Nucleotide-binding</keyword>
<feature type="transmembrane region" description="Helical" evidence="7">
    <location>
        <begin position="246"/>
        <end position="267"/>
    </location>
</feature>
<dbReference type="Pfam" id="PF00005">
    <property type="entry name" value="ABC_tran"/>
    <property type="match status" value="1"/>
</dbReference>
<dbReference type="PANTHER" id="PTHR24221:SF653">
    <property type="entry name" value="TRANSPORT ATP-BINDING PROTEIN CYDC"/>
    <property type="match status" value="1"/>
</dbReference>
<dbReference type="Gene3D" id="1.20.1560.10">
    <property type="entry name" value="ABC transporter type 1, transmembrane domain"/>
    <property type="match status" value="1"/>
</dbReference>
<dbReference type="InterPro" id="IPR003593">
    <property type="entry name" value="AAA+_ATPase"/>
</dbReference>
<organism evidence="10 11">
    <name type="scientific">Alkalibacillus salilacus</name>
    <dbReference type="NCBI Taxonomy" id="284582"/>
    <lineage>
        <taxon>Bacteria</taxon>
        <taxon>Bacillati</taxon>
        <taxon>Bacillota</taxon>
        <taxon>Bacilli</taxon>
        <taxon>Bacillales</taxon>
        <taxon>Bacillaceae</taxon>
        <taxon>Alkalibacillus</taxon>
    </lineage>
</organism>
<evidence type="ECO:0000256" key="2">
    <source>
        <dbReference type="ARBA" id="ARBA00022692"/>
    </source>
</evidence>
<dbReference type="GO" id="GO:0005524">
    <property type="term" value="F:ATP binding"/>
    <property type="evidence" value="ECO:0007669"/>
    <property type="project" value="UniProtKB-KW"/>
</dbReference>
<evidence type="ECO:0000256" key="7">
    <source>
        <dbReference type="SAM" id="Phobius"/>
    </source>
</evidence>
<keyword evidence="5 7" id="KW-1133">Transmembrane helix</keyword>
<comment type="caution">
    <text evidence="10">The sequence shown here is derived from an EMBL/GenBank/DDBJ whole genome shotgun (WGS) entry which is preliminary data.</text>
</comment>
<evidence type="ECO:0000256" key="4">
    <source>
        <dbReference type="ARBA" id="ARBA00022840"/>
    </source>
</evidence>
<dbReference type="InterPro" id="IPR036640">
    <property type="entry name" value="ABC1_TM_sf"/>
</dbReference>
<keyword evidence="11" id="KW-1185">Reference proteome</keyword>
<proteinExistence type="predicted"/>
<evidence type="ECO:0000256" key="6">
    <source>
        <dbReference type="ARBA" id="ARBA00023136"/>
    </source>
</evidence>
<dbReference type="NCBIfam" id="TIGR02868">
    <property type="entry name" value="CydC"/>
    <property type="match status" value="1"/>
</dbReference>
<feature type="transmembrane region" description="Helical" evidence="7">
    <location>
        <begin position="50"/>
        <end position="68"/>
    </location>
</feature>
<dbReference type="Proteomes" id="UP001224359">
    <property type="component" value="Unassembled WGS sequence"/>
</dbReference>
<dbReference type="InterPro" id="IPR039421">
    <property type="entry name" value="Type_1_exporter"/>
</dbReference>
<evidence type="ECO:0000313" key="11">
    <source>
        <dbReference type="Proteomes" id="UP001224359"/>
    </source>
</evidence>